<dbReference type="InterPro" id="IPR025661">
    <property type="entry name" value="Pept_asp_AS"/>
</dbReference>
<proteinExistence type="inferred from homology"/>
<feature type="compositionally biased region" description="Gly residues" evidence="3">
    <location>
        <begin position="131"/>
        <end position="143"/>
    </location>
</feature>
<protein>
    <recommendedName>
        <fullName evidence="5">SMB domain-containing protein</fullName>
    </recommendedName>
</protein>
<feature type="domain" description="SMB" evidence="5">
    <location>
        <begin position="84"/>
        <end position="133"/>
    </location>
</feature>
<feature type="region of interest" description="Disordered" evidence="3">
    <location>
        <begin position="131"/>
        <end position="155"/>
    </location>
</feature>
<organism evidence="6 7">
    <name type="scientific">Clavelina lepadiformis</name>
    <name type="common">Light-bulb sea squirt</name>
    <name type="synonym">Ascidia lepadiformis</name>
    <dbReference type="NCBI Taxonomy" id="159417"/>
    <lineage>
        <taxon>Eukaryota</taxon>
        <taxon>Metazoa</taxon>
        <taxon>Chordata</taxon>
        <taxon>Tunicata</taxon>
        <taxon>Ascidiacea</taxon>
        <taxon>Aplousobranchia</taxon>
        <taxon>Clavelinidae</taxon>
        <taxon>Clavelina</taxon>
    </lineage>
</organism>
<dbReference type="EMBL" id="CAWYQH010000174">
    <property type="protein sequence ID" value="CAK8698119.1"/>
    <property type="molecule type" value="Genomic_DNA"/>
</dbReference>
<dbReference type="InterPro" id="IPR013128">
    <property type="entry name" value="Peptidase_C1A"/>
</dbReference>
<dbReference type="PANTHER" id="PTHR12411">
    <property type="entry name" value="CYSTEINE PROTEASE FAMILY C1-RELATED"/>
    <property type="match status" value="1"/>
</dbReference>
<dbReference type="SMART" id="SM00645">
    <property type="entry name" value="Pept_C1"/>
    <property type="match status" value="1"/>
</dbReference>
<keyword evidence="4" id="KW-0732">Signal</keyword>
<reference evidence="6 7" key="1">
    <citation type="submission" date="2024-02" db="EMBL/GenBank/DDBJ databases">
        <authorList>
            <person name="Daric V."/>
            <person name="Darras S."/>
        </authorList>
    </citation>
    <scope>NUCLEOTIDE SEQUENCE [LARGE SCALE GENOMIC DNA]</scope>
</reference>
<evidence type="ECO:0000256" key="1">
    <source>
        <dbReference type="ARBA" id="ARBA00008455"/>
    </source>
</evidence>
<dbReference type="Pfam" id="PF00112">
    <property type="entry name" value="Peptidase_C1"/>
    <property type="match status" value="1"/>
</dbReference>
<sequence>MLLMWITLCCFLQITKAQETFPVTENHIKRERFPINFDQENVYHIRRHRREVFNLAPFDDEDYGYSGSSESYCAERRDPTTSQKVLCCPGRNDTCSLPYYGTLCYCDEFCAIVDSGGDCCPDHVDACRGGEGSGSGDGSGSGEGSENDAGSTPLPSYIQIPPLEAPCFFDDLKFQAGQVITINCNRCVCEKMPADYYAFNCSQLPCIMQPNVIEAINEGGYGWQAANYNFLSSLTLSDAYAKRLGTLKPSEVIRNMSAMSKLNRSPNIPESFDARHQWPSLILQPRDQGNCAASWAFSATGVASDRVAIQFGKNLVELSPEHLMSCYSRTPCQGDHIDKAWWCLRKHGLVSSLCYPYAIGFTDDTQRLSSCRFPYPASEKCPTTTEDVSSQRIKLSPAYRVNSDESSIMEEIWHNGPVQAIMKVRPDFFVYKSGIYSSTPVENEIPSEYEDNNYHSVKLVGWGSYRTPATETKYWIAQNSWGEEWGEKGYFRIKRGIKESGIEDMILAAWAH</sequence>
<dbReference type="PROSITE" id="PS50958">
    <property type="entry name" value="SMB_2"/>
    <property type="match status" value="1"/>
</dbReference>
<evidence type="ECO:0000256" key="4">
    <source>
        <dbReference type="SAM" id="SignalP"/>
    </source>
</evidence>
<comment type="similarity">
    <text evidence="1">Belongs to the peptidase C1 family.</text>
</comment>
<evidence type="ECO:0000313" key="7">
    <source>
        <dbReference type="Proteomes" id="UP001642483"/>
    </source>
</evidence>
<dbReference type="CDD" id="cd02620">
    <property type="entry name" value="Peptidase_C1A_CathepsinB"/>
    <property type="match status" value="1"/>
</dbReference>
<dbReference type="InterPro" id="IPR000668">
    <property type="entry name" value="Peptidase_C1A_C"/>
</dbReference>
<dbReference type="InterPro" id="IPR025660">
    <property type="entry name" value="Pept_his_AS"/>
</dbReference>
<keyword evidence="7" id="KW-1185">Reference proteome</keyword>
<keyword evidence="2" id="KW-1015">Disulfide bond</keyword>
<gene>
    <name evidence="6" type="ORF">CVLEPA_LOCUS31591</name>
</gene>
<dbReference type="InterPro" id="IPR001212">
    <property type="entry name" value="Somatomedin_B_dom"/>
</dbReference>
<name>A0ABP0H523_CLALP</name>
<dbReference type="PROSITE" id="PS00640">
    <property type="entry name" value="THIOL_PROTEASE_ASN"/>
    <property type="match status" value="1"/>
</dbReference>
<dbReference type="Gene3D" id="3.90.70.10">
    <property type="entry name" value="Cysteine proteinases"/>
    <property type="match status" value="1"/>
</dbReference>
<dbReference type="InterPro" id="IPR038765">
    <property type="entry name" value="Papain-like_cys_pep_sf"/>
</dbReference>
<comment type="caution">
    <text evidence="6">The sequence shown here is derived from an EMBL/GenBank/DDBJ whole genome shotgun (WGS) entry which is preliminary data.</text>
</comment>
<dbReference type="PRINTS" id="PR00705">
    <property type="entry name" value="PAPAIN"/>
</dbReference>
<accession>A0ABP0H523</accession>
<evidence type="ECO:0000256" key="2">
    <source>
        <dbReference type="ARBA" id="ARBA00023157"/>
    </source>
</evidence>
<dbReference type="Proteomes" id="UP001642483">
    <property type="component" value="Unassembled WGS sequence"/>
</dbReference>
<feature type="chain" id="PRO_5045470522" description="SMB domain-containing protein" evidence="4">
    <location>
        <begin position="18"/>
        <end position="512"/>
    </location>
</feature>
<dbReference type="PROSITE" id="PS00639">
    <property type="entry name" value="THIOL_PROTEASE_HIS"/>
    <property type="match status" value="1"/>
</dbReference>
<feature type="signal peptide" evidence="4">
    <location>
        <begin position="1"/>
        <end position="17"/>
    </location>
</feature>
<dbReference type="SUPFAM" id="SSF54001">
    <property type="entry name" value="Cysteine proteinases"/>
    <property type="match status" value="1"/>
</dbReference>
<evidence type="ECO:0000313" key="6">
    <source>
        <dbReference type="EMBL" id="CAK8698119.1"/>
    </source>
</evidence>
<evidence type="ECO:0000259" key="5">
    <source>
        <dbReference type="PROSITE" id="PS50958"/>
    </source>
</evidence>
<evidence type="ECO:0000256" key="3">
    <source>
        <dbReference type="SAM" id="MobiDB-lite"/>
    </source>
</evidence>